<dbReference type="InParanoid" id="A0A059AFP0"/>
<evidence type="ECO:0000313" key="2">
    <source>
        <dbReference type="EMBL" id="KCW52559.1"/>
    </source>
</evidence>
<dbReference type="Gramene" id="KCW52559">
    <property type="protein sequence ID" value="KCW52559"/>
    <property type="gene ID" value="EUGRSUZ_J01938"/>
</dbReference>
<dbReference type="AlphaFoldDB" id="A0A059AFP0"/>
<sequence>MGGGRRKTDGIDRTERRRRETSRDGVRSGAAGTMRRARIKHTLTRPILIPGNGENTLIGIIIEMIPKF</sequence>
<evidence type="ECO:0000256" key="1">
    <source>
        <dbReference type="SAM" id="MobiDB-lite"/>
    </source>
</evidence>
<name>A0A059AFP0_EUCGR</name>
<proteinExistence type="predicted"/>
<protein>
    <submittedName>
        <fullName evidence="2">Uncharacterized protein</fullName>
    </submittedName>
</protein>
<feature type="region of interest" description="Disordered" evidence="1">
    <location>
        <begin position="1"/>
        <end position="38"/>
    </location>
</feature>
<accession>A0A059AFP0</accession>
<gene>
    <name evidence="2" type="ORF">EUGRSUZ_J01938</name>
</gene>
<organism evidence="2">
    <name type="scientific">Eucalyptus grandis</name>
    <name type="common">Flooded gum</name>
    <dbReference type="NCBI Taxonomy" id="71139"/>
    <lineage>
        <taxon>Eukaryota</taxon>
        <taxon>Viridiplantae</taxon>
        <taxon>Streptophyta</taxon>
        <taxon>Embryophyta</taxon>
        <taxon>Tracheophyta</taxon>
        <taxon>Spermatophyta</taxon>
        <taxon>Magnoliopsida</taxon>
        <taxon>eudicotyledons</taxon>
        <taxon>Gunneridae</taxon>
        <taxon>Pentapetalae</taxon>
        <taxon>rosids</taxon>
        <taxon>malvids</taxon>
        <taxon>Myrtales</taxon>
        <taxon>Myrtaceae</taxon>
        <taxon>Myrtoideae</taxon>
        <taxon>Eucalypteae</taxon>
        <taxon>Eucalyptus</taxon>
    </lineage>
</organism>
<feature type="compositionally biased region" description="Basic and acidic residues" evidence="1">
    <location>
        <begin position="1"/>
        <end position="26"/>
    </location>
</feature>
<dbReference type="EMBL" id="KK198762">
    <property type="protein sequence ID" value="KCW52559.1"/>
    <property type="molecule type" value="Genomic_DNA"/>
</dbReference>
<reference evidence="2" key="1">
    <citation type="submission" date="2013-07" db="EMBL/GenBank/DDBJ databases">
        <title>The genome of Eucalyptus grandis.</title>
        <authorList>
            <person name="Schmutz J."/>
            <person name="Hayes R."/>
            <person name="Myburg A."/>
            <person name="Tuskan G."/>
            <person name="Grattapaglia D."/>
            <person name="Rokhsar D.S."/>
        </authorList>
    </citation>
    <scope>NUCLEOTIDE SEQUENCE</scope>
    <source>
        <tissue evidence="2">Leaf extractions</tissue>
    </source>
</reference>